<dbReference type="AlphaFoldDB" id="A0A7W7SX95"/>
<evidence type="ECO:0000313" key="3">
    <source>
        <dbReference type="EMBL" id="MBB4962007.1"/>
    </source>
</evidence>
<keyword evidence="4" id="KW-1185">Reference proteome</keyword>
<protein>
    <submittedName>
        <fullName evidence="3">Putative anti-sigma-YlaC factor YlaD</fullName>
    </submittedName>
</protein>
<organism evidence="3 4">
    <name type="scientific">Micromonospora polyrhachis</name>
    <dbReference type="NCBI Taxonomy" id="1282883"/>
    <lineage>
        <taxon>Bacteria</taxon>
        <taxon>Bacillati</taxon>
        <taxon>Actinomycetota</taxon>
        <taxon>Actinomycetes</taxon>
        <taxon>Micromonosporales</taxon>
        <taxon>Micromonosporaceae</taxon>
        <taxon>Micromonospora</taxon>
    </lineage>
</organism>
<keyword evidence="1" id="KW-0812">Transmembrane</keyword>
<dbReference type="Pfam" id="PF13490">
    <property type="entry name" value="zf-HC2"/>
    <property type="match status" value="1"/>
</dbReference>
<dbReference type="Proteomes" id="UP000578819">
    <property type="component" value="Unassembled WGS sequence"/>
</dbReference>
<feature type="domain" description="Putative zinc-finger" evidence="2">
    <location>
        <begin position="10"/>
        <end position="44"/>
    </location>
</feature>
<feature type="transmembrane region" description="Helical" evidence="1">
    <location>
        <begin position="91"/>
        <end position="110"/>
    </location>
</feature>
<dbReference type="InterPro" id="IPR027383">
    <property type="entry name" value="Znf_put"/>
</dbReference>
<feature type="transmembrane region" description="Helical" evidence="1">
    <location>
        <begin position="130"/>
        <end position="146"/>
    </location>
</feature>
<evidence type="ECO:0000259" key="2">
    <source>
        <dbReference type="Pfam" id="PF13490"/>
    </source>
</evidence>
<proteinExistence type="predicted"/>
<dbReference type="EMBL" id="JACHJW010000001">
    <property type="protein sequence ID" value="MBB4962007.1"/>
    <property type="molecule type" value="Genomic_DNA"/>
</dbReference>
<evidence type="ECO:0000313" key="4">
    <source>
        <dbReference type="Proteomes" id="UP000578819"/>
    </source>
</evidence>
<sequence>MAAEDGAVGCEQCRESLSARLDGEDDEADRLAIDGHLTGCPACRRWWDDAALVTRLARTGLVEVGRGVSDEVLAAAPGPARGRLLLSLRSALGVLGLAQFVLGLVQLTGFTTGHPHPGLHTDPNHLWHESAAWNVAIGAGFAWVALRRGRPGGIVPMLTAFVAVLGLLSVNDLAAGRVDPGRLLSHGFLVAGYLIVLLLAHRNLDPGESPAGPAGDRPGWRVRFDDEQPVEEATPPLGLRILRRLAQPPQLLRPPGQPPRFDGVGAAGPLGTAGPLVAADPLGAGAGFDSGLRSAGTGRALPLTYSSQPTFQAVQPLPGWSCTSVPLTVTRSPT</sequence>
<reference evidence="3 4" key="1">
    <citation type="submission" date="2020-08" db="EMBL/GenBank/DDBJ databases">
        <title>Sequencing the genomes of 1000 actinobacteria strains.</title>
        <authorList>
            <person name="Klenk H.-P."/>
        </authorList>
    </citation>
    <scope>NUCLEOTIDE SEQUENCE [LARGE SCALE GENOMIC DNA]</scope>
    <source>
        <strain evidence="3 4">DSM 45886</strain>
    </source>
</reference>
<name>A0A7W7SX95_9ACTN</name>
<evidence type="ECO:0000256" key="1">
    <source>
        <dbReference type="SAM" id="Phobius"/>
    </source>
</evidence>
<feature type="transmembrane region" description="Helical" evidence="1">
    <location>
        <begin position="153"/>
        <end position="171"/>
    </location>
</feature>
<accession>A0A7W7SX95</accession>
<feature type="transmembrane region" description="Helical" evidence="1">
    <location>
        <begin position="183"/>
        <end position="200"/>
    </location>
</feature>
<keyword evidence="1" id="KW-0472">Membrane</keyword>
<gene>
    <name evidence="3" type="ORF">FHR38_005740</name>
</gene>
<comment type="caution">
    <text evidence="3">The sequence shown here is derived from an EMBL/GenBank/DDBJ whole genome shotgun (WGS) entry which is preliminary data.</text>
</comment>
<keyword evidence="1" id="KW-1133">Transmembrane helix</keyword>